<feature type="compositionally biased region" description="Basic and acidic residues" evidence="1">
    <location>
        <begin position="91"/>
        <end position="103"/>
    </location>
</feature>
<evidence type="ECO:0000313" key="2">
    <source>
        <dbReference type="EMBL" id="NYI91282.1"/>
    </source>
</evidence>
<keyword evidence="3" id="KW-1185">Reference proteome</keyword>
<dbReference type="EMBL" id="JACCFK010000001">
    <property type="protein sequence ID" value="NYI91282.1"/>
    <property type="molecule type" value="Genomic_DNA"/>
</dbReference>
<proteinExistence type="predicted"/>
<feature type="compositionally biased region" description="Polar residues" evidence="1">
    <location>
        <begin position="73"/>
        <end position="83"/>
    </location>
</feature>
<dbReference type="RefSeq" id="WP_179775194.1">
    <property type="nucleotide sequence ID" value="NZ_JACCFK010000001.1"/>
</dbReference>
<evidence type="ECO:0000313" key="3">
    <source>
        <dbReference type="Proteomes" id="UP000549616"/>
    </source>
</evidence>
<organism evidence="2 3">
    <name type="scientific">Amycolatopsis endophytica</name>
    <dbReference type="NCBI Taxonomy" id="860233"/>
    <lineage>
        <taxon>Bacteria</taxon>
        <taxon>Bacillati</taxon>
        <taxon>Actinomycetota</taxon>
        <taxon>Actinomycetes</taxon>
        <taxon>Pseudonocardiales</taxon>
        <taxon>Pseudonocardiaceae</taxon>
        <taxon>Amycolatopsis</taxon>
    </lineage>
</organism>
<feature type="region of interest" description="Disordered" evidence="1">
    <location>
        <begin position="54"/>
        <end position="103"/>
    </location>
</feature>
<comment type="caution">
    <text evidence="2">The sequence shown here is derived from an EMBL/GenBank/DDBJ whole genome shotgun (WGS) entry which is preliminary data.</text>
</comment>
<feature type="compositionally biased region" description="Basic residues" evidence="1">
    <location>
        <begin position="1"/>
        <end position="24"/>
    </location>
</feature>
<dbReference type="AlphaFoldDB" id="A0A853B932"/>
<feature type="region of interest" description="Disordered" evidence="1">
    <location>
        <begin position="1"/>
        <end position="25"/>
    </location>
</feature>
<protein>
    <submittedName>
        <fullName evidence="2">Uncharacterized protein</fullName>
    </submittedName>
</protein>
<dbReference type="Proteomes" id="UP000549616">
    <property type="component" value="Unassembled WGS sequence"/>
</dbReference>
<accession>A0A853B932</accession>
<gene>
    <name evidence="2" type="ORF">HNR02_004605</name>
</gene>
<reference evidence="2 3" key="1">
    <citation type="submission" date="2020-07" db="EMBL/GenBank/DDBJ databases">
        <title>Sequencing the genomes of 1000 actinobacteria strains.</title>
        <authorList>
            <person name="Klenk H.-P."/>
        </authorList>
    </citation>
    <scope>NUCLEOTIDE SEQUENCE [LARGE SCALE GENOMIC DNA]</scope>
    <source>
        <strain evidence="2 3">DSM 104006</strain>
    </source>
</reference>
<evidence type="ECO:0000256" key="1">
    <source>
        <dbReference type="SAM" id="MobiDB-lite"/>
    </source>
</evidence>
<sequence length="103" mass="10717">MVSRKGKHASRNGKHASRNGKHAARGGVFAAPGAVFAAPGAVFAAPGRETTFAAGARQRQVARRGVYRPFLSRNRSPAATTLKESGPGDGNRGEVKPVLEKPA</sequence>
<name>A0A853B932_9PSEU</name>